<evidence type="ECO:0000256" key="4">
    <source>
        <dbReference type="ARBA" id="ARBA00022989"/>
    </source>
</evidence>
<evidence type="ECO:0000313" key="11">
    <source>
        <dbReference type="Proteomes" id="UP000055060"/>
    </source>
</evidence>
<feature type="transmembrane region" description="Helical" evidence="7">
    <location>
        <begin position="431"/>
        <end position="451"/>
    </location>
</feature>
<feature type="transmembrane region" description="Helical" evidence="7">
    <location>
        <begin position="757"/>
        <end position="781"/>
    </location>
</feature>
<evidence type="ECO:0000256" key="2">
    <source>
        <dbReference type="ARBA" id="ARBA00022475"/>
    </source>
</evidence>
<accession>A0A0S7BLW3</accession>
<dbReference type="GO" id="GO:0022857">
    <property type="term" value="F:transmembrane transporter activity"/>
    <property type="evidence" value="ECO:0007669"/>
    <property type="project" value="TreeGrafter"/>
</dbReference>
<dbReference type="InterPro" id="IPR025857">
    <property type="entry name" value="MacB_PCD"/>
</dbReference>
<dbReference type="PANTHER" id="PTHR30572">
    <property type="entry name" value="MEMBRANE COMPONENT OF TRANSPORTER-RELATED"/>
    <property type="match status" value="1"/>
</dbReference>
<feature type="transmembrane region" description="Helical" evidence="7">
    <location>
        <begin position="308"/>
        <end position="334"/>
    </location>
</feature>
<feature type="domain" description="MacB-like periplasmic core" evidence="9">
    <location>
        <begin position="432"/>
        <end position="613"/>
    </location>
</feature>
<feature type="transmembrane region" description="Helical" evidence="7">
    <location>
        <begin position="354"/>
        <end position="379"/>
    </location>
</feature>
<dbReference type="EMBL" id="DF967972">
    <property type="protein sequence ID" value="GAP15667.1"/>
    <property type="molecule type" value="Genomic_DNA"/>
</dbReference>
<sequence length="799" mass="87224">MRPRTRKILSDFAGNRARSIMVVASIAVGLIAVGMILVLMVAMPDDMKEGYAAVNPANIQIEGVSFDPDFIDHLGRLPQIRQAEGVAIKTLRIQTGSNQSKPIKILAARDFSKRSINQVKLVEGTWPPKEREIVLEVNRADETPYKIGDEVRIQLSSGDIREAKLVGIVQDQTLGADRGGAGFFLAPIQGYVTLDTLPLFRLPEQLTTLQLTTVDGSDLKAIEVAANTVLEDCRRNGVPTISKAVRLSTEHPNLLYVNAMTAILFLLGLLVIFLSAFLIINTLSALLNQQIEQIGIFKSYGATRGQIIFMYLGLVLLFSAFGFLIAIPLTNAVAFRELDGLAPQLNYISRGFRWVPQAVLGQALIALIVPQAAALIPILHGSNLTVQQALSGSESDEVKNPVRRPAWVKRLHLSRPISISLRNVFRKRLRLILTLITLALGGAMFVATFNMRASIENYIERLGHYFMADVNLSFSQPYDLTEIEQIARESPDVASIEGWAASIGQMVTADDQPGETILMQGPPEDSALLEPILVRGRWLNPQDANAIVLNEVFMDLYPDVQVGDTIKIKIGGQEIRWQVVGFFQFAGKNTGLVAFTNYSPLAKATHTWNQSTDFRIVARRSGLTLDEQNDLAAKLETAFTDRGYQVSEARAGKSILKNSATGLNALTGFLLFLAILMAVVGTIGLSGTMSLNVMERTREIGVMRAIGASDFEIQRMVIVEGMLVGLLSWVASLAAAIPVSNGLASAIGEAIFGSPIPVTYTLTGISLWLGLMVIFTILASLMPARTASRLTIRQILAYE</sequence>
<evidence type="ECO:0000256" key="7">
    <source>
        <dbReference type="SAM" id="Phobius"/>
    </source>
</evidence>
<keyword evidence="2" id="KW-1003">Cell membrane</keyword>
<feature type="transmembrane region" description="Helical" evidence="7">
    <location>
        <begin position="669"/>
        <end position="694"/>
    </location>
</feature>
<dbReference type="STRING" id="360412.LARV_03459"/>
<dbReference type="OrthoDB" id="9780560at2"/>
<organism evidence="10">
    <name type="scientific">Longilinea arvoryzae</name>
    <dbReference type="NCBI Taxonomy" id="360412"/>
    <lineage>
        <taxon>Bacteria</taxon>
        <taxon>Bacillati</taxon>
        <taxon>Chloroflexota</taxon>
        <taxon>Anaerolineae</taxon>
        <taxon>Anaerolineales</taxon>
        <taxon>Anaerolineaceae</taxon>
        <taxon>Longilinea</taxon>
    </lineage>
</organism>
<feature type="transmembrane region" description="Helical" evidence="7">
    <location>
        <begin position="254"/>
        <end position="287"/>
    </location>
</feature>
<evidence type="ECO:0000256" key="1">
    <source>
        <dbReference type="ARBA" id="ARBA00004651"/>
    </source>
</evidence>
<evidence type="ECO:0000256" key="5">
    <source>
        <dbReference type="ARBA" id="ARBA00023136"/>
    </source>
</evidence>
<evidence type="ECO:0000259" key="9">
    <source>
        <dbReference type="Pfam" id="PF12704"/>
    </source>
</evidence>
<comment type="subcellular location">
    <subcellularLocation>
        <location evidence="1">Cell membrane</location>
        <topology evidence="1">Multi-pass membrane protein</topology>
    </subcellularLocation>
</comment>
<feature type="transmembrane region" description="Helical" evidence="7">
    <location>
        <begin position="20"/>
        <end position="43"/>
    </location>
</feature>
<proteinExistence type="inferred from homology"/>
<dbReference type="Proteomes" id="UP000055060">
    <property type="component" value="Unassembled WGS sequence"/>
</dbReference>
<evidence type="ECO:0000256" key="6">
    <source>
        <dbReference type="ARBA" id="ARBA00038076"/>
    </source>
</evidence>
<keyword evidence="4 7" id="KW-1133">Transmembrane helix</keyword>
<keyword evidence="3 7" id="KW-0812">Transmembrane</keyword>
<dbReference type="Pfam" id="PF12704">
    <property type="entry name" value="MacB_PCD"/>
    <property type="match status" value="2"/>
</dbReference>
<keyword evidence="5 7" id="KW-0472">Membrane</keyword>
<reference evidence="10" key="1">
    <citation type="submission" date="2015-07" db="EMBL/GenBank/DDBJ databases">
        <title>Draft Genome Sequences of Anaerolinea thermolimosa IMO-1, Bellilinea caldifistulae GOMI-1, Leptolinea tardivitalis YMTK-2, Levilinea saccharolytica KIBI-1,Longilinea arvoryzae KOME-1, Previously Described as Members of the Anaerolineaceae (Chloroflexi).</title>
        <authorList>
            <person name="Sekiguchi Y."/>
            <person name="Ohashi A."/>
            <person name="Matsuura N."/>
            <person name="Tourlousse M.D."/>
        </authorList>
    </citation>
    <scope>NUCLEOTIDE SEQUENCE [LARGE SCALE GENOMIC DNA]</scope>
    <source>
        <strain evidence="10">KOME-1</strain>
    </source>
</reference>
<evidence type="ECO:0000259" key="8">
    <source>
        <dbReference type="Pfam" id="PF02687"/>
    </source>
</evidence>
<dbReference type="GO" id="GO:0005886">
    <property type="term" value="C:plasma membrane"/>
    <property type="evidence" value="ECO:0007669"/>
    <property type="project" value="UniProtKB-SubCell"/>
</dbReference>
<dbReference type="Pfam" id="PF02687">
    <property type="entry name" value="FtsX"/>
    <property type="match status" value="2"/>
</dbReference>
<dbReference type="RefSeq" id="WP_075074831.1">
    <property type="nucleotide sequence ID" value="NZ_DF967972.1"/>
</dbReference>
<feature type="domain" description="MacB-like periplasmic core" evidence="9">
    <location>
        <begin position="19"/>
        <end position="225"/>
    </location>
</feature>
<evidence type="ECO:0000313" key="10">
    <source>
        <dbReference type="EMBL" id="GAP15667.1"/>
    </source>
</evidence>
<feature type="domain" description="ABC3 transporter permease C-terminal" evidence="8">
    <location>
        <begin position="672"/>
        <end position="790"/>
    </location>
</feature>
<dbReference type="InterPro" id="IPR050250">
    <property type="entry name" value="Macrolide_Exporter_MacB"/>
</dbReference>
<feature type="domain" description="ABC3 transporter permease C-terminal" evidence="8">
    <location>
        <begin position="266"/>
        <end position="384"/>
    </location>
</feature>
<dbReference type="AlphaFoldDB" id="A0A0S7BLW3"/>
<comment type="similarity">
    <text evidence="6">Belongs to the ABC-4 integral membrane protein family.</text>
</comment>
<gene>
    <name evidence="10" type="ORF">LARV_03459</name>
</gene>
<evidence type="ECO:0000256" key="3">
    <source>
        <dbReference type="ARBA" id="ARBA00022692"/>
    </source>
</evidence>
<name>A0A0S7BLW3_9CHLR</name>
<feature type="transmembrane region" description="Helical" evidence="7">
    <location>
        <begin position="715"/>
        <end position="737"/>
    </location>
</feature>
<protein>
    <submittedName>
        <fullName evidence="10">ABC-type transport system</fullName>
    </submittedName>
</protein>
<keyword evidence="11" id="KW-1185">Reference proteome</keyword>
<dbReference type="PANTHER" id="PTHR30572:SF4">
    <property type="entry name" value="ABC TRANSPORTER PERMEASE YTRF"/>
    <property type="match status" value="1"/>
</dbReference>
<dbReference type="InterPro" id="IPR003838">
    <property type="entry name" value="ABC3_permease_C"/>
</dbReference>